<evidence type="ECO:0000313" key="1">
    <source>
        <dbReference type="EMBL" id="MBM7690742.1"/>
    </source>
</evidence>
<evidence type="ECO:0000313" key="2">
    <source>
        <dbReference type="Proteomes" id="UP000823486"/>
    </source>
</evidence>
<accession>A0ABS2QC50</accession>
<comment type="caution">
    <text evidence="1">The sequence shown here is derived from an EMBL/GenBank/DDBJ whole genome shotgun (WGS) entry which is preliminary data.</text>
</comment>
<sequence>MIPMTMRELERIREDCRKLVNKRASASAAAAVIPLPGVDVGADIAIMTELLQKINRKFGLSEEQIDHLDAATKGQIMVIATSIGSEIIGKVLTKQTIMLLLKKVGGRVAAKQVTKFIPFVGQAVAAGISFGAMKMLGNSHIDECFEVCRRVIEERGSQSA</sequence>
<name>A0ABS2QC50_9BACI</name>
<dbReference type="RefSeq" id="WP_204537429.1">
    <property type="nucleotide sequence ID" value="NZ_JAFBFI010000001.1"/>
</dbReference>
<dbReference type="PANTHER" id="PTHR32341">
    <property type="entry name" value="INTERFERON-INDUCIBLE GTPASE"/>
    <property type="match status" value="1"/>
</dbReference>
<proteinExistence type="predicted"/>
<gene>
    <name evidence="1" type="ORF">JOC77_000145</name>
</gene>
<dbReference type="InterPro" id="IPR051515">
    <property type="entry name" value="IRG"/>
</dbReference>
<dbReference type="EMBL" id="JAFBFI010000001">
    <property type="protein sequence ID" value="MBM7690742.1"/>
    <property type="molecule type" value="Genomic_DNA"/>
</dbReference>
<dbReference type="Proteomes" id="UP000823486">
    <property type="component" value="Unassembled WGS sequence"/>
</dbReference>
<reference evidence="1 2" key="1">
    <citation type="submission" date="2021-01" db="EMBL/GenBank/DDBJ databases">
        <title>Genomic Encyclopedia of Type Strains, Phase IV (KMG-IV): sequencing the most valuable type-strain genomes for metagenomic binning, comparative biology and taxonomic classification.</title>
        <authorList>
            <person name="Goeker M."/>
        </authorList>
    </citation>
    <scope>NUCLEOTIDE SEQUENCE [LARGE SCALE GENOMIC DNA]</scope>
    <source>
        <strain evidence="1 2">DSM 105482</strain>
    </source>
</reference>
<protein>
    <submittedName>
        <fullName evidence="1">Uncharacterized protein (DUF697 family)</fullName>
    </submittedName>
</protein>
<organism evidence="1 2">
    <name type="scientific">Peribacillus deserti</name>
    <dbReference type="NCBI Taxonomy" id="673318"/>
    <lineage>
        <taxon>Bacteria</taxon>
        <taxon>Bacillati</taxon>
        <taxon>Bacillota</taxon>
        <taxon>Bacilli</taxon>
        <taxon>Bacillales</taxon>
        <taxon>Bacillaceae</taxon>
        <taxon>Peribacillus</taxon>
    </lineage>
</organism>
<keyword evidence="2" id="KW-1185">Reference proteome</keyword>
<dbReference type="PANTHER" id="PTHR32341:SF10">
    <property type="entry name" value="INTERFERON-INDUCIBLE GTPASE 5"/>
    <property type="match status" value="1"/>
</dbReference>